<dbReference type="Gene3D" id="1.25.40.10">
    <property type="entry name" value="Tetratricopeptide repeat domain"/>
    <property type="match status" value="1"/>
</dbReference>
<dbReference type="EMBL" id="JAADYS010002450">
    <property type="protein sequence ID" value="KAF4458457.1"/>
    <property type="molecule type" value="Genomic_DNA"/>
</dbReference>
<accession>A0A8H4KYJ1</accession>
<organism evidence="1 2">
    <name type="scientific">Fusarium albosuccineum</name>
    <dbReference type="NCBI Taxonomy" id="1237068"/>
    <lineage>
        <taxon>Eukaryota</taxon>
        <taxon>Fungi</taxon>
        <taxon>Dikarya</taxon>
        <taxon>Ascomycota</taxon>
        <taxon>Pezizomycotina</taxon>
        <taxon>Sordariomycetes</taxon>
        <taxon>Hypocreomycetidae</taxon>
        <taxon>Hypocreales</taxon>
        <taxon>Nectriaceae</taxon>
        <taxon>Fusarium</taxon>
        <taxon>Fusarium decemcellulare species complex</taxon>
    </lineage>
</organism>
<protein>
    <submittedName>
        <fullName evidence="1">TPR</fullName>
    </submittedName>
</protein>
<reference evidence="1 2" key="1">
    <citation type="submission" date="2020-01" db="EMBL/GenBank/DDBJ databases">
        <title>Identification and distribution of gene clusters putatively required for synthesis of sphingolipid metabolism inhibitors in phylogenetically diverse species of the filamentous fungus Fusarium.</title>
        <authorList>
            <person name="Kim H.-S."/>
            <person name="Busman M."/>
            <person name="Brown D.W."/>
            <person name="Divon H."/>
            <person name="Uhlig S."/>
            <person name="Proctor R.H."/>
        </authorList>
    </citation>
    <scope>NUCLEOTIDE SEQUENCE [LARGE SCALE GENOMIC DNA]</scope>
    <source>
        <strain evidence="1 2">NRRL 20459</strain>
    </source>
</reference>
<dbReference type="InterPro" id="IPR011990">
    <property type="entry name" value="TPR-like_helical_dom_sf"/>
</dbReference>
<gene>
    <name evidence="1" type="ORF">FALBO_14806</name>
</gene>
<keyword evidence="2" id="KW-1185">Reference proteome</keyword>
<dbReference type="SUPFAM" id="SSF48452">
    <property type="entry name" value="TPR-like"/>
    <property type="match status" value="1"/>
</dbReference>
<proteinExistence type="predicted"/>
<dbReference type="Proteomes" id="UP000554235">
    <property type="component" value="Unassembled WGS sequence"/>
</dbReference>
<name>A0A8H4KYJ1_9HYPO</name>
<dbReference type="AlphaFoldDB" id="A0A8H4KYJ1"/>
<comment type="caution">
    <text evidence="1">The sequence shown here is derived from an EMBL/GenBank/DDBJ whole genome shotgun (WGS) entry which is preliminary data.</text>
</comment>
<evidence type="ECO:0000313" key="2">
    <source>
        <dbReference type="Proteomes" id="UP000554235"/>
    </source>
</evidence>
<sequence length="436" mass="48211">MSNPEADHPAGQNITWATLQTLAINKLEITPSQGPLPQDFQGRFTTFLKGGEEFWRTQEDKLGPWPNFETKWNGHHVTMLLDLSDNNYVKAVAKNLSGIAGPPGEAAIVAITDLLEQEVFLSRPFTLATSDISITVECWRDAQTFAALAFDKSFQTILAKCDKESSAKYARDAALHAESLGHPFTGTEDDACKALADICMSLEKILHEGDEALIRVRELGAISLRTSGKFNKAVESLEAILCTAAKHLGGSHKQTLFAKLSLAIALIYARREPEAIGHLNQAIDEFEKLGRDFDRITAKKWLGYANSRCGSWEESRQDYTSVMNWAKTEGCDFLEVEASVGLANIDLLNNNIDDALPKYASACDWRLRELGISHSDTLYVLKMMGICFCKLGDVNSAKSMFSLVICHGYADEPHVENAQWMLCVLQEGHGIQSISF</sequence>
<evidence type="ECO:0000313" key="1">
    <source>
        <dbReference type="EMBL" id="KAF4458457.1"/>
    </source>
</evidence>